<name>A0A0E9PAC4_ANGAN</name>
<proteinExistence type="predicted"/>
<reference evidence="1" key="1">
    <citation type="submission" date="2014-11" db="EMBL/GenBank/DDBJ databases">
        <authorList>
            <person name="Amaro Gonzalez C."/>
        </authorList>
    </citation>
    <scope>NUCLEOTIDE SEQUENCE</scope>
</reference>
<dbReference type="AlphaFoldDB" id="A0A0E9PAC4"/>
<dbReference type="EMBL" id="GBXM01107118">
    <property type="protein sequence ID" value="JAH01459.1"/>
    <property type="molecule type" value="Transcribed_RNA"/>
</dbReference>
<evidence type="ECO:0000313" key="1">
    <source>
        <dbReference type="EMBL" id="JAH01459.1"/>
    </source>
</evidence>
<sequence length="50" mass="5637">MLAALLYCQSHWLVESYSLSSVLELAMCSYLLSVASYLSSYNIAKFESFC</sequence>
<protein>
    <submittedName>
        <fullName evidence="1">Uncharacterized protein</fullName>
    </submittedName>
</protein>
<organism evidence="1">
    <name type="scientific">Anguilla anguilla</name>
    <name type="common">European freshwater eel</name>
    <name type="synonym">Muraena anguilla</name>
    <dbReference type="NCBI Taxonomy" id="7936"/>
    <lineage>
        <taxon>Eukaryota</taxon>
        <taxon>Metazoa</taxon>
        <taxon>Chordata</taxon>
        <taxon>Craniata</taxon>
        <taxon>Vertebrata</taxon>
        <taxon>Euteleostomi</taxon>
        <taxon>Actinopterygii</taxon>
        <taxon>Neopterygii</taxon>
        <taxon>Teleostei</taxon>
        <taxon>Anguilliformes</taxon>
        <taxon>Anguillidae</taxon>
        <taxon>Anguilla</taxon>
    </lineage>
</organism>
<accession>A0A0E9PAC4</accession>
<reference evidence="1" key="2">
    <citation type="journal article" date="2015" name="Fish Shellfish Immunol.">
        <title>Early steps in the European eel (Anguilla anguilla)-Vibrio vulnificus interaction in the gills: Role of the RtxA13 toxin.</title>
        <authorList>
            <person name="Callol A."/>
            <person name="Pajuelo D."/>
            <person name="Ebbesson L."/>
            <person name="Teles M."/>
            <person name="MacKenzie S."/>
            <person name="Amaro C."/>
        </authorList>
    </citation>
    <scope>NUCLEOTIDE SEQUENCE</scope>
</reference>